<dbReference type="EMBL" id="VFML01000001">
    <property type="protein sequence ID" value="TQJ02176.1"/>
    <property type="molecule type" value="Genomic_DNA"/>
</dbReference>
<dbReference type="Proteomes" id="UP000320876">
    <property type="component" value="Unassembled WGS sequence"/>
</dbReference>
<organism evidence="2 3">
    <name type="scientific">Amycolatopsis cihanbeyliensis</name>
    <dbReference type="NCBI Taxonomy" id="1128664"/>
    <lineage>
        <taxon>Bacteria</taxon>
        <taxon>Bacillati</taxon>
        <taxon>Actinomycetota</taxon>
        <taxon>Actinomycetes</taxon>
        <taxon>Pseudonocardiales</taxon>
        <taxon>Pseudonocardiaceae</taxon>
        <taxon>Amycolatopsis</taxon>
    </lineage>
</organism>
<evidence type="ECO:0000313" key="2">
    <source>
        <dbReference type="EMBL" id="TQJ02176.1"/>
    </source>
</evidence>
<gene>
    <name evidence="2" type="ORF">FB471_1894</name>
</gene>
<evidence type="ECO:0000313" key="3">
    <source>
        <dbReference type="Proteomes" id="UP000320876"/>
    </source>
</evidence>
<dbReference type="Gene3D" id="3.40.50.720">
    <property type="entry name" value="NAD(P)-binding Rossmann-like Domain"/>
    <property type="match status" value="2"/>
</dbReference>
<dbReference type="InterPro" id="IPR036291">
    <property type="entry name" value="NAD(P)-bd_dom_sf"/>
</dbReference>
<dbReference type="AlphaFoldDB" id="A0A542DGI0"/>
<accession>A0A542DGI0</accession>
<reference evidence="2 3" key="1">
    <citation type="submission" date="2019-06" db="EMBL/GenBank/DDBJ databases">
        <title>Sequencing the genomes of 1000 actinobacteria strains.</title>
        <authorList>
            <person name="Klenk H.-P."/>
        </authorList>
    </citation>
    <scope>NUCLEOTIDE SEQUENCE [LARGE SCALE GENOMIC DNA]</scope>
    <source>
        <strain evidence="2 3">DSM 45679</strain>
    </source>
</reference>
<dbReference type="RefSeq" id="WP_211357997.1">
    <property type="nucleotide sequence ID" value="NZ_VFML01000001.1"/>
</dbReference>
<proteinExistence type="predicted"/>
<evidence type="ECO:0000256" key="1">
    <source>
        <dbReference type="SAM" id="MobiDB-lite"/>
    </source>
</evidence>
<sequence length="240" mass="24858">MLSGRRAEALRSVTGAARARIVVADLAEPGEVGRLAKEAGPVDILPANAALPASGGDARLLPRADRPCPRRQPPRADPARPAARTRDDRGRAGQVVLVGSLSGKAASPVASLYNATTFGLRDVAQASARICTAPGPAFPWYSRASSGTPGCSPPPAPPRPVARTVSPAQVATAIVRAIEQDRAEINVVSVELRLGGAIGGCSPASPGTCNGNWWARTSYSRSWTASATTGEPDRQTRSRK</sequence>
<comment type="caution">
    <text evidence="2">The sequence shown here is derived from an EMBL/GenBank/DDBJ whole genome shotgun (WGS) entry which is preliminary data.</text>
</comment>
<feature type="region of interest" description="Disordered" evidence="1">
    <location>
        <begin position="55"/>
        <end position="91"/>
    </location>
</feature>
<protein>
    <submittedName>
        <fullName evidence="2">Short-subunit dehydrogenase</fullName>
    </submittedName>
</protein>
<name>A0A542DGI0_AMYCI</name>
<keyword evidence="3" id="KW-1185">Reference proteome</keyword>
<dbReference type="SUPFAM" id="SSF51735">
    <property type="entry name" value="NAD(P)-binding Rossmann-fold domains"/>
    <property type="match status" value="1"/>
</dbReference>